<dbReference type="PANTHER" id="PTHR38340">
    <property type="entry name" value="S-LAYER PROTEIN"/>
    <property type="match status" value="1"/>
</dbReference>
<keyword evidence="2" id="KW-0964">Secreted</keyword>
<dbReference type="RefSeq" id="WP_249830650.1">
    <property type="nucleotide sequence ID" value="NZ_JAMGBE010000001.1"/>
</dbReference>
<reference evidence="4" key="1">
    <citation type="submission" date="2022-05" db="EMBL/GenBank/DDBJ databases">
        <authorList>
            <person name="Jo J.-H."/>
            <person name="Im W.-T."/>
        </authorList>
    </citation>
    <scope>NUCLEOTIDE SEQUENCE</scope>
    <source>
        <strain evidence="4">SE220</strain>
    </source>
</reference>
<dbReference type="Pfam" id="PF00353">
    <property type="entry name" value="HemolysinCabind"/>
    <property type="match status" value="3"/>
</dbReference>
<dbReference type="PRINTS" id="PR00313">
    <property type="entry name" value="CABNDNGRPT"/>
</dbReference>
<proteinExistence type="predicted"/>
<dbReference type="InterPro" id="IPR011049">
    <property type="entry name" value="Serralysin-like_metalloprot_C"/>
</dbReference>
<evidence type="ECO:0000256" key="3">
    <source>
        <dbReference type="SAM" id="MobiDB-lite"/>
    </source>
</evidence>
<organism evidence="4 5">
    <name type="scientific">Sphingomonas hankyongi</name>
    <dbReference type="NCBI Taxonomy" id="2908209"/>
    <lineage>
        <taxon>Bacteria</taxon>
        <taxon>Pseudomonadati</taxon>
        <taxon>Pseudomonadota</taxon>
        <taxon>Alphaproteobacteria</taxon>
        <taxon>Sphingomonadales</taxon>
        <taxon>Sphingomonadaceae</taxon>
        <taxon>Sphingomonas</taxon>
    </lineage>
</organism>
<protein>
    <recommendedName>
        <fullName evidence="6">Calcium-binding protein</fullName>
    </recommendedName>
</protein>
<keyword evidence="5" id="KW-1185">Reference proteome</keyword>
<dbReference type="PROSITE" id="PS00330">
    <property type="entry name" value="HEMOLYSIN_CALCIUM"/>
    <property type="match status" value="2"/>
</dbReference>
<dbReference type="EMBL" id="JAMGBE010000001">
    <property type="protein sequence ID" value="MCL6729168.1"/>
    <property type="molecule type" value="Genomic_DNA"/>
</dbReference>
<dbReference type="Gene3D" id="2.150.10.10">
    <property type="entry name" value="Serralysin-like metalloprotease, C-terminal"/>
    <property type="match status" value="2"/>
</dbReference>
<feature type="region of interest" description="Disordered" evidence="3">
    <location>
        <begin position="85"/>
        <end position="107"/>
    </location>
</feature>
<sequence length="310" mass="31209">MSIIGKFQPHSKQVLFVGDDSDNPITISRDGSGDIFGNGGTVHISGGTPNIADTDLIRAFGNGGNDVITLDETNGPLPAARLFGGAGDDTLTGGSGNDDLRGDSGNDILSGHGGSDFILGGSGNDVLTGGSGDDILTGGAGNDFVDGDQGTDIGILGAGNDVFQWDPGDGSDRVDGGTGFDEMLFNGNGNPETFALSSDGDHALFTRAQGNILMDLTGIEKVTLNAFGGADTVTINDPSGTNVTDIDINLGVGGIGDADTININDDDDVQVVVGQNGNVTILGVSGATVHITGFEVGTDHLVINGDLFPV</sequence>
<evidence type="ECO:0000313" key="5">
    <source>
        <dbReference type="Proteomes" id="UP001165342"/>
    </source>
</evidence>
<dbReference type="SUPFAM" id="SSF51120">
    <property type="entry name" value="beta-Roll"/>
    <property type="match status" value="1"/>
</dbReference>
<dbReference type="PANTHER" id="PTHR38340:SF1">
    <property type="entry name" value="S-LAYER PROTEIN"/>
    <property type="match status" value="1"/>
</dbReference>
<name>A0ABT0RZY3_9SPHN</name>
<comment type="subcellular location">
    <subcellularLocation>
        <location evidence="1">Secreted</location>
    </subcellularLocation>
</comment>
<evidence type="ECO:0000256" key="1">
    <source>
        <dbReference type="ARBA" id="ARBA00004613"/>
    </source>
</evidence>
<comment type="caution">
    <text evidence="4">The sequence shown here is derived from an EMBL/GenBank/DDBJ whole genome shotgun (WGS) entry which is preliminary data.</text>
</comment>
<dbReference type="InterPro" id="IPR001343">
    <property type="entry name" value="Hemolysn_Ca-bd"/>
</dbReference>
<gene>
    <name evidence="4" type="ORF">LZ538_03745</name>
</gene>
<evidence type="ECO:0008006" key="6">
    <source>
        <dbReference type="Google" id="ProtNLM"/>
    </source>
</evidence>
<dbReference type="InterPro" id="IPR050557">
    <property type="entry name" value="RTX_toxin/Mannuronan_C5-epim"/>
</dbReference>
<dbReference type="Proteomes" id="UP001165342">
    <property type="component" value="Unassembled WGS sequence"/>
</dbReference>
<accession>A0ABT0RZY3</accession>
<dbReference type="InterPro" id="IPR018511">
    <property type="entry name" value="Hemolysin-typ_Ca-bd_CS"/>
</dbReference>
<evidence type="ECO:0000313" key="4">
    <source>
        <dbReference type="EMBL" id="MCL6729168.1"/>
    </source>
</evidence>
<evidence type="ECO:0000256" key="2">
    <source>
        <dbReference type="ARBA" id="ARBA00022525"/>
    </source>
</evidence>